<evidence type="ECO:0000256" key="6">
    <source>
        <dbReference type="ARBA" id="ARBA00023136"/>
    </source>
</evidence>
<evidence type="ECO:0000313" key="10">
    <source>
        <dbReference type="Proteomes" id="UP001596047"/>
    </source>
</evidence>
<accession>A0ABW0VQE7</accession>
<dbReference type="Pfam" id="PF00528">
    <property type="entry name" value="BPD_transp_1"/>
    <property type="match status" value="1"/>
</dbReference>
<comment type="caution">
    <text evidence="9">The sequence shown here is derived from an EMBL/GenBank/DDBJ whole genome shotgun (WGS) entry which is preliminary data.</text>
</comment>
<comment type="subcellular location">
    <subcellularLocation>
        <location evidence="1 7">Cell membrane</location>
        <topology evidence="1 7">Multi-pass membrane protein</topology>
    </subcellularLocation>
</comment>
<proteinExistence type="inferred from homology"/>
<evidence type="ECO:0000256" key="1">
    <source>
        <dbReference type="ARBA" id="ARBA00004651"/>
    </source>
</evidence>
<feature type="transmembrane region" description="Helical" evidence="7">
    <location>
        <begin position="124"/>
        <end position="144"/>
    </location>
</feature>
<dbReference type="Gene3D" id="1.10.3720.10">
    <property type="entry name" value="MetI-like"/>
    <property type="match status" value="1"/>
</dbReference>
<comment type="similarity">
    <text evidence="7">Belongs to the binding-protein-dependent transport system permease family.</text>
</comment>
<keyword evidence="2 7" id="KW-0813">Transport</keyword>
<evidence type="ECO:0000256" key="4">
    <source>
        <dbReference type="ARBA" id="ARBA00022692"/>
    </source>
</evidence>
<dbReference type="PANTHER" id="PTHR43744:SF8">
    <property type="entry name" value="SN-GLYCEROL-3-PHOSPHATE TRANSPORT SYSTEM PERMEASE PROTEIN UGPE"/>
    <property type="match status" value="1"/>
</dbReference>
<feature type="transmembrane region" description="Helical" evidence="7">
    <location>
        <begin position="87"/>
        <end position="112"/>
    </location>
</feature>
<evidence type="ECO:0000313" key="9">
    <source>
        <dbReference type="EMBL" id="MFC5647693.1"/>
    </source>
</evidence>
<evidence type="ECO:0000259" key="8">
    <source>
        <dbReference type="PROSITE" id="PS50928"/>
    </source>
</evidence>
<keyword evidence="10" id="KW-1185">Reference proteome</keyword>
<protein>
    <submittedName>
        <fullName evidence="9">Carbohydrate ABC transporter permease</fullName>
    </submittedName>
</protein>
<feature type="transmembrane region" description="Helical" evidence="7">
    <location>
        <begin position="258"/>
        <end position="279"/>
    </location>
</feature>
<name>A0ABW0VQE7_9BACL</name>
<keyword evidence="4 7" id="KW-0812">Transmembrane</keyword>
<feature type="transmembrane region" description="Helical" evidence="7">
    <location>
        <begin position="156"/>
        <end position="175"/>
    </location>
</feature>
<evidence type="ECO:0000256" key="5">
    <source>
        <dbReference type="ARBA" id="ARBA00022989"/>
    </source>
</evidence>
<organism evidence="9 10">
    <name type="scientific">Paenibacillus solisilvae</name>
    <dbReference type="NCBI Taxonomy" id="2486751"/>
    <lineage>
        <taxon>Bacteria</taxon>
        <taxon>Bacillati</taxon>
        <taxon>Bacillota</taxon>
        <taxon>Bacilli</taxon>
        <taxon>Bacillales</taxon>
        <taxon>Paenibacillaceae</taxon>
        <taxon>Paenibacillus</taxon>
    </lineage>
</organism>
<evidence type="ECO:0000256" key="2">
    <source>
        <dbReference type="ARBA" id="ARBA00022448"/>
    </source>
</evidence>
<gene>
    <name evidence="9" type="ORF">ACFPYJ_00900</name>
</gene>
<reference evidence="10" key="1">
    <citation type="journal article" date="2019" name="Int. J. Syst. Evol. Microbiol.">
        <title>The Global Catalogue of Microorganisms (GCM) 10K type strain sequencing project: providing services to taxonomists for standard genome sequencing and annotation.</title>
        <authorList>
            <consortium name="The Broad Institute Genomics Platform"/>
            <consortium name="The Broad Institute Genome Sequencing Center for Infectious Disease"/>
            <person name="Wu L."/>
            <person name="Ma J."/>
        </authorList>
    </citation>
    <scope>NUCLEOTIDE SEQUENCE [LARGE SCALE GENOMIC DNA]</scope>
    <source>
        <strain evidence="10">CGMCC 1.3240</strain>
    </source>
</reference>
<dbReference type="PANTHER" id="PTHR43744">
    <property type="entry name" value="ABC TRANSPORTER PERMEASE PROTEIN MG189-RELATED-RELATED"/>
    <property type="match status" value="1"/>
</dbReference>
<keyword evidence="3" id="KW-1003">Cell membrane</keyword>
<dbReference type="RefSeq" id="WP_379186141.1">
    <property type="nucleotide sequence ID" value="NZ_JBHSOW010000005.1"/>
</dbReference>
<dbReference type="SUPFAM" id="SSF161098">
    <property type="entry name" value="MetI-like"/>
    <property type="match status" value="1"/>
</dbReference>
<feature type="transmembrane region" description="Helical" evidence="7">
    <location>
        <begin position="24"/>
        <end position="48"/>
    </location>
</feature>
<evidence type="ECO:0000256" key="7">
    <source>
        <dbReference type="RuleBase" id="RU363032"/>
    </source>
</evidence>
<dbReference type="InterPro" id="IPR035906">
    <property type="entry name" value="MetI-like_sf"/>
</dbReference>
<dbReference type="PROSITE" id="PS50928">
    <property type="entry name" value="ABC_TM1"/>
    <property type="match status" value="1"/>
</dbReference>
<dbReference type="EMBL" id="JBHSOW010000005">
    <property type="protein sequence ID" value="MFC5647693.1"/>
    <property type="molecule type" value="Genomic_DNA"/>
</dbReference>
<dbReference type="CDD" id="cd06261">
    <property type="entry name" value="TM_PBP2"/>
    <property type="match status" value="1"/>
</dbReference>
<evidence type="ECO:0000256" key="3">
    <source>
        <dbReference type="ARBA" id="ARBA00022475"/>
    </source>
</evidence>
<feature type="domain" description="ABC transmembrane type-1" evidence="8">
    <location>
        <begin position="88"/>
        <end position="279"/>
    </location>
</feature>
<dbReference type="InterPro" id="IPR000515">
    <property type="entry name" value="MetI-like"/>
</dbReference>
<keyword evidence="5 7" id="KW-1133">Transmembrane helix</keyword>
<keyword evidence="6 7" id="KW-0472">Membrane</keyword>
<dbReference type="Proteomes" id="UP001596047">
    <property type="component" value="Unassembled WGS sequence"/>
</dbReference>
<sequence>MNVKQLQTAKPQIREQSTRTRFSILRIIFAALMILLVAAELFPLIWLFDFSLLKSGDFFGSDILKWPNPPMWKNYSDAFKNAHIPLLFWNSVLISTVSIALIVVCSVPLSYAITRMRWRLRKPVLALVMAAMIIPIYSTLLPSFSLFHQVHILNTYWALILPYAAFQIPISVYIITGFMESVPRALEEAAVIDGLNVSGMIYRIILPILKPAIATVSVLAFLSCWNEFIMAVNYIDKDSLRTLPFAVVYFMGQYSSNYGAQFAVLSIICIPSIVVYLGFTDQINRGITAGAVKG</sequence>